<name>A0A426V2J2_9BURK</name>
<dbReference type="OrthoDB" id="9811352at2"/>
<evidence type="ECO:0000259" key="1">
    <source>
        <dbReference type="PROSITE" id="PS51352"/>
    </source>
</evidence>
<dbReference type="InterPro" id="IPR013740">
    <property type="entry name" value="Redoxin"/>
</dbReference>
<evidence type="ECO:0000313" key="3">
    <source>
        <dbReference type="Proteomes" id="UP000269265"/>
    </source>
</evidence>
<organism evidence="2 3">
    <name type="scientific">Aquabacterium soli</name>
    <dbReference type="NCBI Taxonomy" id="2493092"/>
    <lineage>
        <taxon>Bacteria</taxon>
        <taxon>Pseudomonadati</taxon>
        <taxon>Pseudomonadota</taxon>
        <taxon>Betaproteobacteria</taxon>
        <taxon>Burkholderiales</taxon>
        <taxon>Aquabacterium</taxon>
    </lineage>
</organism>
<dbReference type="Gene3D" id="3.40.30.10">
    <property type="entry name" value="Glutaredoxin"/>
    <property type="match status" value="1"/>
</dbReference>
<sequence length="173" mass="18886">MSQAIDAPLNRRQLLLATAAAGLAWGLTGCSDAGQGSVPDVSFTQLDGSQHRFTDFKGKVALINFWATSCTTCVKEMPEIVATHQRYKAQGLETVAIAMQYDPPAYVMQFAQSRQLPFRVAMDHTGDIANAFGPVQLTPTTFVVDKKGQVVKRYIGEPDFKALHALIEQLLKA</sequence>
<reference evidence="2 3" key="1">
    <citation type="submission" date="2018-12" db="EMBL/GenBank/DDBJ databases">
        <title>The whole draft genome of Aquabacterium sp. SJQ9.</title>
        <authorList>
            <person name="Sun L."/>
            <person name="Gao X."/>
            <person name="Chen W."/>
            <person name="Huang K."/>
        </authorList>
    </citation>
    <scope>NUCLEOTIDE SEQUENCE [LARGE SCALE GENOMIC DNA]</scope>
    <source>
        <strain evidence="2 3">SJQ9</strain>
    </source>
</reference>
<dbReference type="InterPro" id="IPR006311">
    <property type="entry name" value="TAT_signal"/>
</dbReference>
<dbReference type="Proteomes" id="UP000269265">
    <property type="component" value="Unassembled WGS sequence"/>
</dbReference>
<dbReference type="PANTHER" id="PTHR42852:SF18">
    <property type="entry name" value="CHROMOSOME UNDETERMINED SCAFFOLD_47, WHOLE GENOME SHOTGUN SEQUENCE"/>
    <property type="match status" value="1"/>
</dbReference>
<dbReference type="PROSITE" id="PS51352">
    <property type="entry name" value="THIOREDOXIN_2"/>
    <property type="match status" value="1"/>
</dbReference>
<dbReference type="PANTHER" id="PTHR42852">
    <property type="entry name" value="THIOL:DISULFIDE INTERCHANGE PROTEIN DSBE"/>
    <property type="match status" value="1"/>
</dbReference>
<protein>
    <submittedName>
        <fullName evidence="2">TlpA family protein disulfide reductase</fullName>
    </submittedName>
</protein>
<evidence type="ECO:0000313" key="2">
    <source>
        <dbReference type="EMBL" id="RRS01040.1"/>
    </source>
</evidence>
<proteinExistence type="predicted"/>
<dbReference type="SUPFAM" id="SSF52833">
    <property type="entry name" value="Thioredoxin-like"/>
    <property type="match status" value="1"/>
</dbReference>
<dbReference type="GO" id="GO:0016491">
    <property type="term" value="F:oxidoreductase activity"/>
    <property type="evidence" value="ECO:0007669"/>
    <property type="project" value="InterPro"/>
</dbReference>
<dbReference type="InterPro" id="IPR036249">
    <property type="entry name" value="Thioredoxin-like_sf"/>
</dbReference>
<dbReference type="AlphaFoldDB" id="A0A426V2J2"/>
<feature type="domain" description="Thioredoxin" evidence="1">
    <location>
        <begin position="32"/>
        <end position="172"/>
    </location>
</feature>
<dbReference type="RefSeq" id="WP_125245389.1">
    <property type="nucleotide sequence ID" value="NZ_RSED01000029.1"/>
</dbReference>
<gene>
    <name evidence="2" type="ORF">EIP75_22195</name>
</gene>
<keyword evidence="3" id="KW-1185">Reference proteome</keyword>
<comment type="caution">
    <text evidence="2">The sequence shown here is derived from an EMBL/GenBank/DDBJ whole genome shotgun (WGS) entry which is preliminary data.</text>
</comment>
<dbReference type="InterPro" id="IPR013766">
    <property type="entry name" value="Thioredoxin_domain"/>
</dbReference>
<dbReference type="EMBL" id="RSED01000029">
    <property type="protein sequence ID" value="RRS01040.1"/>
    <property type="molecule type" value="Genomic_DNA"/>
</dbReference>
<dbReference type="CDD" id="cd02966">
    <property type="entry name" value="TlpA_like_family"/>
    <property type="match status" value="1"/>
</dbReference>
<accession>A0A426V2J2</accession>
<dbReference type="InterPro" id="IPR050553">
    <property type="entry name" value="Thioredoxin_ResA/DsbE_sf"/>
</dbReference>
<dbReference type="Pfam" id="PF08534">
    <property type="entry name" value="Redoxin"/>
    <property type="match status" value="1"/>
</dbReference>
<dbReference type="PROSITE" id="PS51318">
    <property type="entry name" value="TAT"/>
    <property type="match status" value="1"/>
</dbReference>